<feature type="region of interest" description="Disordered" evidence="1">
    <location>
        <begin position="102"/>
        <end position="123"/>
    </location>
</feature>
<protein>
    <submittedName>
        <fullName evidence="2">Nonstructural protein 2</fullName>
    </submittedName>
</protein>
<reference evidence="2 3" key="1">
    <citation type="journal article" date="2021" name="Arch.">
        <title>Detection and genetic characterization of a novel parvovirus (family Parvoviridae) in barn owls (Tyto alba) in Hungary.</title>
        <authorList>
            <person name="Hargitai R."/>
            <person name="Boros A."/>
            <person name="Pankovics P."/>
            <person name="Matics R."/>
            <person name="Altan E."/>
            <person name="Delwart E."/>
            <person name="Reuter G."/>
        </authorList>
    </citation>
    <scope>NUCLEOTIDE SEQUENCE [LARGE SCALE GENOMIC DNA]</scope>
    <source>
        <strain evidence="3">barn owl/gyb-MR2/2015/HUN</strain>
    </source>
</reference>
<organism evidence="2 3">
    <name type="scientific">Barn owl parvovirus</name>
    <dbReference type="NCBI Taxonomy" id="3070825"/>
    <lineage>
        <taxon>Viruses</taxon>
        <taxon>Monodnaviria</taxon>
        <taxon>Shotokuvirae</taxon>
        <taxon>Cossaviricota</taxon>
        <taxon>Quintoviricetes</taxon>
        <taxon>Piccovirales</taxon>
        <taxon>Parvoviridae</taxon>
        <taxon>Hamaparvovirinae</taxon>
        <taxon>Chaphamaparvovirus</taxon>
        <taxon>Chaphamaparvovirus strigiform1</taxon>
    </lineage>
</organism>
<evidence type="ECO:0000256" key="1">
    <source>
        <dbReference type="SAM" id="MobiDB-lite"/>
    </source>
</evidence>
<dbReference type="Proteomes" id="UP001162123">
    <property type="component" value="Segment"/>
</dbReference>
<accession>A0A7T1JQG6</accession>
<sequence>MNLTIACINVLTILDVVTEAANAIIAQEAAAARLLLASQHLAECRERTNPYLPGNSWGGLGPSRTAMWAPDPCLEELREYAGATTAHQEAVAAAQIANAPTAQDLSSAPAPQLSSAYDPPQDLDPAIPESEGIVPSPAQNNMWSPTVPDDVMVAISETIEAMTPEIEEDMEVVLENMNMLLHWMCWRTPKKVRQRRMQFLPKNQDWIGRWTP</sequence>
<keyword evidence="3" id="KW-1185">Reference proteome</keyword>
<feature type="compositionally biased region" description="Low complexity" evidence="1">
    <location>
        <begin position="102"/>
        <end position="116"/>
    </location>
</feature>
<name>A0A7T1JQG6_9VIRU</name>
<dbReference type="RefSeq" id="YP_010804336.1">
    <property type="nucleotide sequence ID" value="NC_077074.1"/>
</dbReference>
<proteinExistence type="predicted"/>
<evidence type="ECO:0000313" key="2">
    <source>
        <dbReference type="EMBL" id="QPN96885.1"/>
    </source>
</evidence>
<dbReference type="KEGG" id="vg:80543155"/>
<dbReference type="GeneID" id="80543155"/>
<dbReference type="EMBL" id="MT580795">
    <property type="protein sequence ID" value="QPN96885.1"/>
    <property type="molecule type" value="Genomic_DNA"/>
</dbReference>
<evidence type="ECO:0000313" key="3">
    <source>
        <dbReference type="Proteomes" id="UP001162123"/>
    </source>
</evidence>